<evidence type="ECO:0000259" key="3">
    <source>
        <dbReference type="SMART" id="SM00848"/>
    </source>
</evidence>
<dbReference type="Pfam" id="PF08246">
    <property type="entry name" value="Inhibitor_I29"/>
    <property type="match status" value="1"/>
</dbReference>
<organism evidence="4 5">
    <name type="scientific">Thelohanellus kitauei</name>
    <name type="common">Myxosporean</name>
    <dbReference type="NCBI Taxonomy" id="669202"/>
    <lineage>
        <taxon>Eukaryota</taxon>
        <taxon>Metazoa</taxon>
        <taxon>Cnidaria</taxon>
        <taxon>Myxozoa</taxon>
        <taxon>Myxosporea</taxon>
        <taxon>Bivalvulida</taxon>
        <taxon>Platysporina</taxon>
        <taxon>Myxobolidae</taxon>
        <taxon>Thelohanellus</taxon>
    </lineage>
</organism>
<dbReference type="InterPro" id="IPR013128">
    <property type="entry name" value="Peptidase_C1A"/>
</dbReference>
<reference evidence="4 5" key="1">
    <citation type="journal article" date="2014" name="Genome Biol. Evol.">
        <title>The genome of the myxosporean Thelohanellus kitauei shows adaptations to nutrient acquisition within its fish host.</title>
        <authorList>
            <person name="Yang Y."/>
            <person name="Xiong J."/>
            <person name="Zhou Z."/>
            <person name="Huo F."/>
            <person name="Miao W."/>
            <person name="Ran C."/>
            <person name="Liu Y."/>
            <person name="Zhang J."/>
            <person name="Feng J."/>
            <person name="Wang M."/>
            <person name="Wang M."/>
            <person name="Wang L."/>
            <person name="Yao B."/>
        </authorList>
    </citation>
    <scope>NUCLEOTIDE SEQUENCE [LARGE SCALE GENOMIC DNA]</scope>
    <source>
        <strain evidence="4">Wuqing</strain>
    </source>
</reference>
<accession>A0A0C2JKJ7</accession>
<evidence type="ECO:0000256" key="1">
    <source>
        <dbReference type="ARBA" id="ARBA00008455"/>
    </source>
</evidence>
<gene>
    <name evidence="4" type="ORF">RF11_15711</name>
</gene>
<dbReference type="AlphaFoldDB" id="A0A0C2JKJ7"/>
<dbReference type="Gene3D" id="3.90.70.10">
    <property type="entry name" value="Cysteine proteinases"/>
    <property type="match status" value="1"/>
</dbReference>
<dbReference type="CDD" id="cd02248">
    <property type="entry name" value="Peptidase_C1A"/>
    <property type="match status" value="1"/>
</dbReference>
<dbReference type="SMART" id="SM00848">
    <property type="entry name" value="Inhibitor_I29"/>
    <property type="match status" value="1"/>
</dbReference>
<dbReference type="OMA" id="VASETHY"/>
<name>A0A0C2JKJ7_THEKT</name>
<proteinExistence type="inferred from homology"/>
<dbReference type="Pfam" id="PF00112">
    <property type="entry name" value="Peptidase_C1"/>
    <property type="match status" value="1"/>
</dbReference>
<dbReference type="InterPro" id="IPR013201">
    <property type="entry name" value="Prot_inhib_I29"/>
</dbReference>
<protein>
    <submittedName>
        <fullName evidence="4">Digestive cysteine proteinase 3</fullName>
    </submittedName>
</protein>
<dbReference type="SUPFAM" id="SSF54001">
    <property type="entry name" value="Cysteine proteinases"/>
    <property type="match status" value="1"/>
</dbReference>
<feature type="domain" description="Cathepsin propeptide inhibitor" evidence="3">
    <location>
        <begin position="27"/>
        <end position="82"/>
    </location>
</feature>
<keyword evidence="5" id="KW-1185">Reference proteome</keyword>
<comment type="caution">
    <text evidence="4">The sequence shown here is derived from an EMBL/GenBank/DDBJ whole genome shotgun (WGS) entry which is preliminary data.</text>
</comment>
<feature type="domain" description="Peptidase C1A papain C-terminal" evidence="2">
    <location>
        <begin position="107"/>
        <end position="291"/>
    </location>
</feature>
<dbReference type="PROSITE" id="PS00639">
    <property type="entry name" value="THIOL_PROTEASE_HIS"/>
    <property type="match status" value="1"/>
</dbReference>
<dbReference type="InterPro" id="IPR038765">
    <property type="entry name" value="Papain-like_cys_pep_sf"/>
</dbReference>
<comment type="similarity">
    <text evidence="1">Belongs to the peptidase C1 family.</text>
</comment>
<dbReference type="InterPro" id="IPR039417">
    <property type="entry name" value="Peptidase_C1A_papain-like"/>
</dbReference>
<dbReference type="InterPro" id="IPR000668">
    <property type="entry name" value="Peptidase_C1A_C"/>
</dbReference>
<dbReference type="PANTHER" id="PTHR12411">
    <property type="entry name" value="CYSTEINE PROTEASE FAMILY C1-RELATED"/>
    <property type="match status" value="1"/>
</dbReference>
<dbReference type="Proteomes" id="UP000031668">
    <property type="component" value="Unassembled WGS sequence"/>
</dbReference>
<dbReference type="SMART" id="SM00645">
    <property type="entry name" value="Pept_C1"/>
    <property type="match status" value="1"/>
</dbReference>
<sequence length="294" mass="34025">MKILLISVLVYISQLDDFDKLDLDIKWKHYKSTYSLRFNEEEEQLRKEIFIKNYQFIEEHNAKNSEFKLKMNKFGHLRSDEVVMNNVMKRTKITQSRDVINIDDLPIRKSIDWRVFGVVSPIQDQLACGCGYAFSGIGAIESHYAIKKGYLPLLSEQEIIDCTDRFGNYGCYGGWAVNVFEFSMSRGLVIRDRWCRSQTPVSEYRVKSIVTIQPSDETRLIRSLSFRGPVSVAMDVHFPVFIFYSSGILNYTGCRKRSLNHAMLTVGFSLTGRAHYIVKNRCTFKSIELGNRMG</sequence>
<dbReference type="OrthoDB" id="498368at2759"/>
<dbReference type="GO" id="GO:0006508">
    <property type="term" value="P:proteolysis"/>
    <property type="evidence" value="ECO:0007669"/>
    <property type="project" value="InterPro"/>
</dbReference>
<evidence type="ECO:0000259" key="2">
    <source>
        <dbReference type="SMART" id="SM00645"/>
    </source>
</evidence>
<dbReference type="InterPro" id="IPR025660">
    <property type="entry name" value="Pept_his_AS"/>
</dbReference>
<evidence type="ECO:0000313" key="5">
    <source>
        <dbReference type="Proteomes" id="UP000031668"/>
    </source>
</evidence>
<dbReference type="EMBL" id="JWZT01002253">
    <property type="protein sequence ID" value="KII69928.1"/>
    <property type="molecule type" value="Genomic_DNA"/>
</dbReference>
<dbReference type="GO" id="GO:0008234">
    <property type="term" value="F:cysteine-type peptidase activity"/>
    <property type="evidence" value="ECO:0007669"/>
    <property type="project" value="InterPro"/>
</dbReference>
<evidence type="ECO:0000313" key="4">
    <source>
        <dbReference type="EMBL" id="KII69928.1"/>
    </source>
</evidence>